<evidence type="ECO:0000313" key="3">
    <source>
        <dbReference type="EMBL" id="AXE38333.1"/>
    </source>
</evidence>
<keyword evidence="4" id="KW-1185">Reference proteome</keyword>
<evidence type="ECO:0000313" key="4">
    <source>
        <dbReference type="Proteomes" id="UP000251995"/>
    </source>
</evidence>
<dbReference type="RefSeq" id="WP_114044357.1">
    <property type="nucleotide sequence ID" value="NZ_CP025198.1"/>
</dbReference>
<dbReference type="InterPro" id="IPR001650">
    <property type="entry name" value="Helicase_C-like"/>
</dbReference>
<protein>
    <recommendedName>
        <fullName evidence="2">Helicase C-terminal domain-containing protein</fullName>
    </recommendedName>
</protein>
<proteinExistence type="predicted"/>
<feature type="domain" description="Helicase C-terminal" evidence="2">
    <location>
        <begin position="894"/>
        <end position="1036"/>
    </location>
</feature>
<feature type="region of interest" description="Disordered" evidence="1">
    <location>
        <begin position="517"/>
        <end position="540"/>
    </location>
</feature>
<dbReference type="SUPFAM" id="SSF52540">
    <property type="entry name" value="P-loop containing nucleoside triphosphate hydrolases"/>
    <property type="match status" value="1"/>
</dbReference>
<name>A0A344UST5_9ACTN</name>
<evidence type="ECO:0000259" key="2">
    <source>
        <dbReference type="SMART" id="SM00490"/>
    </source>
</evidence>
<dbReference type="Pfam" id="PF00271">
    <property type="entry name" value="Helicase_C"/>
    <property type="match status" value="1"/>
</dbReference>
<reference evidence="3 4" key="1">
    <citation type="submission" date="2017-12" db="EMBL/GenBank/DDBJ databases">
        <title>The whole genome sequence of the Acidipropionibacterium virtanenii sp. nov. type strain JS278.</title>
        <authorList>
            <person name="Laine P."/>
            <person name="Deptula P."/>
            <person name="Varmanen P."/>
            <person name="Auvinen P."/>
        </authorList>
    </citation>
    <scope>NUCLEOTIDE SEQUENCE [LARGE SCALE GENOMIC DNA]</scope>
    <source>
        <strain evidence="3 4">JS278</strain>
    </source>
</reference>
<dbReference type="OrthoDB" id="9814088at2"/>
<dbReference type="SMART" id="SM00490">
    <property type="entry name" value="HELICc"/>
    <property type="match status" value="1"/>
</dbReference>
<dbReference type="InterPro" id="IPR027417">
    <property type="entry name" value="P-loop_NTPase"/>
</dbReference>
<organism evidence="3 4">
    <name type="scientific">Acidipropionibacterium virtanenii</name>
    <dbReference type="NCBI Taxonomy" id="2057246"/>
    <lineage>
        <taxon>Bacteria</taxon>
        <taxon>Bacillati</taxon>
        <taxon>Actinomycetota</taxon>
        <taxon>Actinomycetes</taxon>
        <taxon>Propionibacteriales</taxon>
        <taxon>Propionibacteriaceae</taxon>
        <taxon>Acidipropionibacterium</taxon>
    </lineage>
</organism>
<sequence length="1204" mass="133560">MDDSEWQFDVESELAPLKDFQRSTVDNAFNRLYDDADPVDSFLVADEVGLGKTLVARGVIARTADHILRAEGRSQARILYVCSNVQIARQNLPKLMMGPGAARAEQSATRLTLMPAAPSSQRLTFTAFTPGTSISFGDQLGQAGERVRLYLLLRSAGVIDEGLAGAREAWIDLLRGWSGFESFSEEVGRSAESRRWVGADERRLAEALRRDLDQGIEPGGGAGSTAPLTTSRLIGIAREFRDAHREVPPDLAARRTEAVVALRRRLAWLVAASFRPDLVVLDEFQRFKDLLPDPAADAADRAEAEFSRRLMAMMLGRQGGGDRRSRMLLLSATPYRMYSQGRDAQGDDHYDDFIATVRALADAREGTPPQHPHADSVKKGLADIRRAMRSRDLERARQARDRVQDELRRIMSRTERLAATPDRDGMLTTVDTPAGPLTTEDVKDYISLRTLARSVGSYDPLELWRSAPHTLAMMDDRTRYDLDQRLHRLLKPDERGEVDRHATREVAGALERAGHWVGAPSFDDTADSSDEDGFDESPLDMDSLTGLSRMRLDAGNPKMRTLMRDLWGDGRGSDGVPESWRMIWVPPSMPRHRLSGPYRGAERFSKRLVFSRWAVAPKSISILVSNRSQSLARDAARSLLGEGWQPLKYPLRPGLRKESGSLSKVWTWGMAYPSWALARLGDVTEYTRRTGQNLPVDPDEQRRDVAECLRSRLVELQKRYGDGHGTVDARWYGVAGVLLDRQAAAATGTAWVGPAQLGLVGSLPGSSKGIQAHLEALDDTEGLGAQPDDLADRLAEQALAAPGVCALRALAGVESGESRGRWAQALQTKAVRSGAFRIGWAMLRLFDRPEIQAAVWAGFQVDHGGRHAEEDPESRSQAYLGAVLDQCQAGDLDAVLPEYLHQIGESVGMLDAGREVDTVIRVVDEVVAALSIKTANQQLRPLTFQDGGVMEAEPEKMPCRFALRYGDVAATDQAENRSEVVRTAFNSPFWPFVLATTSAGQEGIDFHRYCRCVVHWNLPSNPVDLEQREGRVHRYKCLAVRQNVALTWGPDTRVWRSQDPWETVFRVAEEDIAASGRDDEMQPLWVWSPDASDAVRIERRVLPLPFSREQGQYRRLVRMLGSYRMAFGQPRQEELLAVLGPDAGDDVDLTRAAMIDLTPHGRQLSCGHRPAAVTCSAVTSPLTVRTRTVRGQDVYGVRAARPVR</sequence>
<dbReference type="Proteomes" id="UP000251995">
    <property type="component" value="Chromosome"/>
</dbReference>
<dbReference type="AlphaFoldDB" id="A0A344UST5"/>
<feature type="compositionally biased region" description="Acidic residues" evidence="1">
    <location>
        <begin position="524"/>
        <end position="539"/>
    </location>
</feature>
<dbReference type="KEGG" id="acij:JS278_01153"/>
<dbReference type="EMBL" id="CP025198">
    <property type="protein sequence ID" value="AXE38333.1"/>
    <property type="molecule type" value="Genomic_DNA"/>
</dbReference>
<dbReference type="Gene3D" id="3.40.50.300">
    <property type="entry name" value="P-loop containing nucleotide triphosphate hydrolases"/>
    <property type="match status" value="2"/>
</dbReference>
<accession>A0A344UST5</accession>
<gene>
    <name evidence="3" type="ORF">JS278_01153</name>
</gene>
<evidence type="ECO:0000256" key="1">
    <source>
        <dbReference type="SAM" id="MobiDB-lite"/>
    </source>
</evidence>